<evidence type="ECO:0000259" key="7">
    <source>
        <dbReference type="PROSITE" id="PS50850"/>
    </source>
</evidence>
<feature type="transmembrane region" description="Helical" evidence="6">
    <location>
        <begin position="220"/>
        <end position="241"/>
    </location>
</feature>
<evidence type="ECO:0000313" key="9">
    <source>
        <dbReference type="Proteomes" id="UP000294963"/>
    </source>
</evidence>
<feature type="transmembrane region" description="Helical" evidence="6">
    <location>
        <begin position="113"/>
        <end position="134"/>
    </location>
</feature>
<dbReference type="Gene3D" id="1.20.1250.20">
    <property type="entry name" value="MFS general substrate transporter like domains"/>
    <property type="match status" value="1"/>
</dbReference>
<reference evidence="8 9" key="1">
    <citation type="submission" date="2019-03" db="EMBL/GenBank/DDBJ databases">
        <title>Genomic analyses of the natural microbiome of Caenorhabditis elegans.</title>
        <authorList>
            <person name="Samuel B."/>
        </authorList>
    </citation>
    <scope>NUCLEOTIDE SEQUENCE [LARGE SCALE GENOMIC DNA]</scope>
    <source>
        <strain evidence="8 9">JUb89</strain>
    </source>
</reference>
<feature type="domain" description="Major facilitator superfamily (MFS) profile" evidence="7">
    <location>
        <begin position="22"/>
        <end position="400"/>
    </location>
</feature>
<keyword evidence="5 6" id="KW-0472">Membrane</keyword>
<dbReference type="EMBL" id="SLVJ01000001">
    <property type="protein sequence ID" value="TCM71054.1"/>
    <property type="molecule type" value="Genomic_DNA"/>
</dbReference>
<evidence type="ECO:0000256" key="4">
    <source>
        <dbReference type="ARBA" id="ARBA00022989"/>
    </source>
</evidence>
<feature type="transmembrane region" description="Helical" evidence="6">
    <location>
        <begin position="88"/>
        <end position="107"/>
    </location>
</feature>
<evidence type="ECO:0000256" key="5">
    <source>
        <dbReference type="ARBA" id="ARBA00023136"/>
    </source>
</evidence>
<feature type="transmembrane region" description="Helical" evidence="6">
    <location>
        <begin position="59"/>
        <end position="79"/>
    </location>
</feature>
<feature type="transmembrane region" description="Helical" evidence="6">
    <location>
        <begin position="306"/>
        <end position="326"/>
    </location>
</feature>
<dbReference type="OrthoDB" id="2810795at2"/>
<dbReference type="CDD" id="cd17324">
    <property type="entry name" value="MFS_NepI_like"/>
    <property type="match status" value="1"/>
</dbReference>
<dbReference type="PROSITE" id="PS50850">
    <property type="entry name" value="MFS"/>
    <property type="match status" value="1"/>
</dbReference>
<evidence type="ECO:0000256" key="1">
    <source>
        <dbReference type="ARBA" id="ARBA00004651"/>
    </source>
</evidence>
<feature type="transmembrane region" description="Helical" evidence="6">
    <location>
        <begin position="174"/>
        <end position="199"/>
    </location>
</feature>
<keyword evidence="3 6" id="KW-0812">Transmembrane</keyword>
<dbReference type="PANTHER" id="PTHR43124">
    <property type="entry name" value="PURINE EFFLUX PUMP PBUE"/>
    <property type="match status" value="1"/>
</dbReference>
<feature type="transmembrane region" description="Helical" evidence="6">
    <location>
        <begin position="283"/>
        <end position="300"/>
    </location>
</feature>
<dbReference type="AlphaFoldDB" id="A0A4R1Y1S3"/>
<dbReference type="Proteomes" id="UP000294963">
    <property type="component" value="Unassembled WGS sequence"/>
</dbReference>
<evidence type="ECO:0000256" key="3">
    <source>
        <dbReference type="ARBA" id="ARBA00022692"/>
    </source>
</evidence>
<comment type="subcellular location">
    <subcellularLocation>
        <location evidence="1">Cell membrane</location>
        <topology evidence="1">Multi-pass membrane protein</topology>
    </subcellularLocation>
</comment>
<feature type="transmembrane region" description="Helical" evidence="6">
    <location>
        <begin position="374"/>
        <end position="394"/>
    </location>
</feature>
<dbReference type="Pfam" id="PF07690">
    <property type="entry name" value="MFS_1"/>
    <property type="match status" value="1"/>
</dbReference>
<accession>A0A4R1Y1S3</accession>
<feature type="transmembrane region" description="Helical" evidence="6">
    <location>
        <begin position="146"/>
        <end position="168"/>
    </location>
</feature>
<gene>
    <name evidence="8" type="ORF">EC844_101335</name>
</gene>
<evidence type="ECO:0000256" key="2">
    <source>
        <dbReference type="ARBA" id="ARBA00022475"/>
    </source>
</evidence>
<dbReference type="GO" id="GO:0022857">
    <property type="term" value="F:transmembrane transporter activity"/>
    <property type="evidence" value="ECO:0007669"/>
    <property type="project" value="InterPro"/>
</dbReference>
<dbReference type="InterPro" id="IPR036259">
    <property type="entry name" value="MFS_trans_sf"/>
</dbReference>
<keyword evidence="2" id="KW-1003">Cell membrane</keyword>
<dbReference type="SUPFAM" id="SSF103473">
    <property type="entry name" value="MFS general substrate transporter"/>
    <property type="match status" value="1"/>
</dbReference>
<dbReference type="InterPro" id="IPR050189">
    <property type="entry name" value="MFS_Efflux_Transporters"/>
</dbReference>
<comment type="caution">
    <text evidence="8">The sequence shown here is derived from an EMBL/GenBank/DDBJ whole genome shotgun (WGS) entry which is preliminary data.</text>
</comment>
<feature type="transmembrane region" description="Helical" evidence="6">
    <location>
        <begin position="256"/>
        <end position="276"/>
    </location>
</feature>
<dbReference type="InterPro" id="IPR020846">
    <property type="entry name" value="MFS_dom"/>
</dbReference>
<dbReference type="PANTHER" id="PTHR43124:SF3">
    <property type="entry name" value="CHLORAMPHENICOL EFFLUX PUMP RV0191"/>
    <property type="match status" value="1"/>
</dbReference>
<evidence type="ECO:0000313" key="8">
    <source>
        <dbReference type="EMBL" id="TCM71054.1"/>
    </source>
</evidence>
<dbReference type="InterPro" id="IPR011701">
    <property type="entry name" value="MFS"/>
</dbReference>
<sequence>MSVAPPTIDAQTDAPFRMPVSALLALALAGFLTLSTETIPAGMLSHISVGMDISASMAGQFISIYALGSVLTVIPLITLTRRWPRRHLLLSALIGLLLFNSMTALTSNLELALVSRFCAGMAGGVMWGMLAGYARRMVPEHLKGRALAIAGVGAPLALSIGVPLGAWLSEMIGWRFTFMSLSALTLIAIIWTLVALPNYAGESTQQKKASIAQVLANPSLRMVLLILVLWVMAHNILYTYIVPYLSPIGLAGRADVILMIFGIASMGGVWLSGVFIDRMLGRMVLINLGLFALAILAFAYLPSHPIMIVLAVAAWGFSVGSSPVLLQTACADSAGPHADVAQSILVTVWNSALAAGGMLGGVLLQQFGVMSFPWAMLSLVILALIVVQLSRHFLFVPATH</sequence>
<keyword evidence="4 6" id="KW-1133">Transmembrane helix</keyword>
<dbReference type="GO" id="GO:0005886">
    <property type="term" value="C:plasma membrane"/>
    <property type="evidence" value="ECO:0007669"/>
    <property type="project" value="UniProtKB-SubCell"/>
</dbReference>
<keyword evidence="9" id="KW-1185">Reference proteome</keyword>
<evidence type="ECO:0000256" key="6">
    <source>
        <dbReference type="SAM" id="Phobius"/>
    </source>
</evidence>
<feature type="transmembrane region" description="Helical" evidence="6">
    <location>
        <begin position="347"/>
        <end position="368"/>
    </location>
</feature>
<proteinExistence type="predicted"/>
<organism evidence="8 9">
    <name type="scientific">Acinetobacter calcoaceticus</name>
    <dbReference type="NCBI Taxonomy" id="471"/>
    <lineage>
        <taxon>Bacteria</taxon>
        <taxon>Pseudomonadati</taxon>
        <taxon>Pseudomonadota</taxon>
        <taxon>Gammaproteobacteria</taxon>
        <taxon>Moraxellales</taxon>
        <taxon>Moraxellaceae</taxon>
        <taxon>Acinetobacter</taxon>
        <taxon>Acinetobacter calcoaceticus/baumannii complex</taxon>
    </lineage>
</organism>
<name>A0A4R1Y1S3_ACICA</name>
<protein>
    <submittedName>
        <fullName evidence="8">Putative MFS family arabinose efflux permease</fullName>
    </submittedName>
</protein>